<keyword evidence="16" id="KW-1185">Reference proteome</keyword>
<evidence type="ECO:0000256" key="12">
    <source>
        <dbReference type="ARBA" id="ARBA00031030"/>
    </source>
</evidence>
<organism evidence="15 16">
    <name type="scientific">Paraburkholderia tagetis</name>
    <dbReference type="NCBI Taxonomy" id="2913261"/>
    <lineage>
        <taxon>Bacteria</taxon>
        <taxon>Pseudomonadati</taxon>
        <taxon>Pseudomonadota</taxon>
        <taxon>Betaproteobacteria</taxon>
        <taxon>Burkholderiales</taxon>
        <taxon>Burkholderiaceae</taxon>
        <taxon>Paraburkholderia</taxon>
    </lineage>
</organism>
<dbReference type="RefSeq" id="WP_238465564.1">
    <property type="nucleotide sequence ID" value="NZ_JAKLJA010000017.1"/>
</dbReference>
<dbReference type="GO" id="GO:0005886">
    <property type="term" value="C:plasma membrane"/>
    <property type="evidence" value="ECO:0007669"/>
    <property type="project" value="UniProtKB-SubCell"/>
</dbReference>
<protein>
    <recommendedName>
        <fullName evidence="4">Probable alginate O-acetylase AlgI</fullName>
    </recommendedName>
    <alternativeName>
        <fullName evidence="12">Alginate biosynthesis protein AlgI</fullName>
    </alternativeName>
</protein>
<evidence type="ECO:0000256" key="11">
    <source>
        <dbReference type="ARBA" id="ARBA00023315"/>
    </source>
</evidence>
<evidence type="ECO:0000256" key="14">
    <source>
        <dbReference type="SAM" id="Phobius"/>
    </source>
</evidence>
<evidence type="ECO:0000256" key="6">
    <source>
        <dbReference type="ARBA" id="ARBA00022679"/>
    </source>
</evidence>
<dbReference type="Pfam" id="PF03062">
    <property type="entry name" value="MBOAT"/>
    <property type="match status" value="1"/>
</dbReference>
<dbReference type="GO" id="GO:0042121">
    <property type="term" value="P:alginic acid biosynthetic process"/>
    <property type="evidence" value="ECO:0007669"/>
    <property type="project" value="UniProtKB-KW"/>
</dbReference>
<accession>A0A9X1RSR7</accession>
<evidence type="ECO:0000256" key="10">
    <source>
        <dbReference type="ARBA" id="ARBA00023136"/>
    </source>
</evidence>
<feature type="transmembrane region" description="Helical" evidence="14">
    <location>
        <begin position="330"/>
        <end position="348"/>
    </location>
</feature>
<feature type="transmembrane region" description="Helical" evidence="14">
    <location>
        <begin position="369"/>
        <end position="391"/>
    </location>
</feature>
<dbReference type="InterPro" id="IPR051085">
    <property type="entry name" value="MB_O-acyltransferase"/>
</dbReference>
<keyword evidence="7 14" id="KW-0812">Transmembrane</keyword>
<dbReference type="EMBL" id="JAKLJA010000017">
    <property type="protein sequence ID" value="MCG5075719.1"/>
    <property type="molecule type" value="Genomic_DNA"/>
</dbReference>
<evidence type="ECO:0000256" key="7">
    <source>
        <dbReference type="ARBA" id="ARBA00022692"/>
    </source>
</evidence>
<dbReference type="PANTHER" id="PTHR13285">
    <property type="entry name" value="ACYLTRANSFERASE"/>
    <property type="match status" value="1"/>
</dbReference>
<comment type="caution">
    <text evidence="15">The sequence shown here is derived from an EMBL/GenBank/DDBJ whole genome shotgun (WGS) entry which is preliminary data.</text>
</comment>
<dbReference type="Proteomes" id="UP001139308">
    <property type="component" value="Unassembled WGS sequence"/>
</dbReference>
<feature type="transmembrane region" description="Helical" evidence="14">
    <location>
        <begin position="50"/>
        <end position="67"/>
    </location>
</feature>
<evidence type="ECO:0000256" key="13">
    <source>
        <dbReference type="PIRNR" id="PIRNR016636"/>
    </source>
</evidence>
<dbReference type="GO" id="GO:0016746">
    <property type="term" value="F:acyltransferase activity"/>
    <property type="evidence" value="ECO:0007669"/>
    <property type="project" value="UniProtKB-KW"/>
</dbReference>
<feature type="transmembrane region" description="Helical" evidence="14">
    <location>
        <begin position="228"/>
        <end position="252"/>
    </location>
</feature>
<feature type="transmembrane region" description="Helical" evidence="14">
    <location>
        <begin position="305"/>
        <end position="324"/>
    </location>
</feature>
<feature type="transmembrane region" description="Helical" evidence="14">
    <location>
        <begin position="74"/>
        <end position="92"/>
    </location>
</feature>
<keyword evidence="6 13" id="KW-0808">Transferase</keyword>
<evidence type="ECO:0000313" key="15">
    <source>
        <dbReference type="EMBL" id="MCG5075719.1"/>
    </source>
</evidence>
<feature type="transmembrane region" description="Helical" evidence="14">
    <location>
        <begin position="189"/>
        <end position="208"/>
    </location>
</feature>
<keyword evidence="9 14" id="KW-1133">Transmembrane helix</keyword>
<evidence type="ECO:0000256" key="1">
    <source>
        <dbReference type="ARBA" id="ARBA00004651"/>
    </source>
</evidence>
<dbReference type="PANTHER" id="PTHR13285:SF23">
    <property type="entry name" value="TEICHOIC ACID D-ALANYLTRANSFERASE"/>
    <property type="match status" value="1"/>
</dbReference>
<keyword evidence="11 13" id="KW-0012">Acyltransferase</keyword>
<evidence type="ECO:0000313" key="16">
    <source>
        <dbReference type="Proteomes" id="UP001139308"/>
    </source>
</evidence>
<dbReference type="AlphaFoldDB" id="A0A9X1RSR7"/>
<comment type="subcellular location">
    <subcellularLocation>
        <location evidence="1">Cell membrane</location>
        <topology evidence="1">Multi-pass membrane protein</topology>
    </subcellularLocation>
</comment>
<sequence>MELTSWQFVAFSVAVVFLVNASRDARWRASVLALANVAFIASHLRAPSQALALAAMLVGGYVATRVVRRWNSRAVVGLAIALVVVGFLYLKHYSFMSFVPTLPFLYLVLGLSYILFRIIHLIVDTASGDIGKPIAVWEYFNYTCNFLTFISGPIQRFQDYRADAEAARALEAADVDEGMRRVIWGYFKILAVSATANVVFFKLSPALLQAGAHPALASACARYVATAAVYTVFLYYNFSGFIDVVIGFARLVGMRLPENFNKPFLAANFLDFWGRWHMTLSNWFRDYMFNPLLAALMGRFENPRLAPWFGVFGFFVTFAVMGIWHGATPVFVAYGLVMGLGASVNKAFKLFMTARLGRARYRDLCKAPWYVYLCRGLTFAYFTMGVTALWVDLAQLATIGRALGVVGALAAFVALSALGTASFAAADLAQAAWTAWTAFARIVHGANAATHDRAARPLAAAFALAGVLLVTLAVNTLYAQPPEFVYRAF</sequence>
<evidence type="ECO:0000256" key="8">
    <source>
        <dbReference type="ARBA" id="ARBA00022841"/>
    </source>
</evidence>
<evidence type="ECO:0000256" key="2">
    <source>
        <dbReference type="ARBA" id="ARBA00005182"/>
    </source>
</evidence>
<proteinExistence type="inferred from homology"/>
<feature type="transmembrane region" description="Helical" evidence="14">
    <location>
        <begin position="104"/>
        <end position="123"/>
    </location>
</feature>
<dbReference type="PIRSF" id="PIRSF016636">
    <property type="entry name" value="AlgI_DltB"/>
    <property type="match status" value="1"/>
</dbReference>
<keyword evidence="10 13" id="KW-0472">Membrane</keyword>
<evidence type="ECO:0000256" key="5">
    <source>
        <dbReference type="ARBA" id="ARBA00022475"/>
    </source>
</evidence>
<feature type="transmembrane region" description="Helical" evidence="14">
    <location>
        <begin position="27"/>
        <end position="44"/>
    </location>
</feature>
<comment type="similarity">
    <text evidence="3 13">Belongs to the membrane-bound acyltransferase family.</text>
</comment>
<reference evidence="15" key="1">
    <citation type="submission" date="2022-01" db="EMBL/GenBank/DDBJ databases">
        <title>Genome sequence and assembly of Parabukholderia sp. RG36.</title>
        <authorList>
            <person name="Chhetri G."/>
        </authorList>
    </citation>
    <scope>NUCLEOTIDE SEQUENCE</scope>
    <source>
        <strain evidence="15">RG36</strain>
    </source>
</reference>
<feature type="transmembrane region" description="Helical" evidence="14">
    <location>
        <begin position="403"/>
        <end position="426"/>
    </location>
</feature>
<feature type="transmembrane region" description="Helical" evidence="14">
    <location>
        <begin position="458"/>
        <end position="479"/>
    </location>
</feature>
<gene>
    <name evidence="15" type="ORF">L5014_20460</name>
</gene>
<keyword evidence="8" id="KW-0016">Alginate biosynthesis</keyword>
<feature type="transmembrane region" description="Helical" evidence="14">
    <location>
        <begin position="6"/>
        <end position="22"/>
    </location>
</feature>
<evidence type="ECO:0000256" key="9">
    <source>
        <dbReference type="ARBA" id="ARBA00022989"/>
    </source>
</evidence>
<dbReference type="InterPro" id="IPR024194">
    <property type="entry name" value="Ac/AlaTfrase_AlgI/DltB"/>
</dbReference>
<evidence type="ECO:0000256" key="3">
    <source>
        <dbReference type="ARBA" id="ARBA00010323"/>
    </source>
</evidence>
<keyword evidence="5 13" id="KW-1003">Cell membrane</keyword>
<dbReference type="InterPro" id="IPR004299">
    <property type="entry name" value="MBOAT_fam"/>
</dbReference>
<comment type="pathway">
    <text evidence="2">Glycan biosynthesis; alginate biosynthesis.</text>
</comment>
<evidence type="ECO:0000256" key="4">
    <source>
        <dbReference type="ARBA" id="ARBA00016084"/>
    </source>
</evidence>
<name>A0A9X1RSR7_9BURK</name>